<dbReference type="SUPFAM" id="SSF51261">
    <property type="entry name" value="Duplicated hybrid motif"/>
    <property type="match status" value="1"/>
</dbReference>
<dbReference type="InterPro" id="IPR011055">
    <property type="entry name" value="Dup_hybrid_motif"/>
</dbReference>
<organism evidence="1 2">
    <name type="scientific">Herbaspirillum rubrisubalbicans</name>
    <dbReference type="NCBI Taxonomy" id="80842"/>
    <lineage>
        <taxon>Bacteria</taxon>
        <taxon>Pseudomonadati</taxon>
        <taxon>Pseudomonadota</taxon>
        <taxon>Betaproteobacteria</taxon>
        <taxon>Burkholderiales</taxon>
        <taxon>Oxalobacteraceae</taxon>
        <taxon>Herbaspirillum</taxon>
    </lineage>
</organism>
<dbReference type="GO" id="GO:0004222">
    <property type="term" value="F:metalloendopeptidase activity"/>
    <property type="evidence" value="ECO:0007669"/>
    <property type="project" value="TreeGrafter"/>
</dbReference>
<dbReference type="InterPro" id="IPR050570">
    <property type="entry name" value="Cell_wall_metabolism_enzyme"/>
</dbReference>
<name>A0AAD0UCC4_9BURK</name>
<dbReference type="PANTHER" id="PTHR21666">
    <property type="entry name" value="PEPTIDASE-RELATED"/>
    <property type="match status" value="1"/>
</dbReference>
<dbReference type="Proteomes" id="UP000269199">
    <property type="component" value="Chromosome"/>
</dbReference>
<proteinExistence type="predicted"/>
<keyword evidence="1" id="KW-0418">Kinase</keyword>
<reference evidence="1 2" key="1">
    <citation type="submission" date="2017-11" db="EMBL/GenBank/DDBJ databases">
        <title>Complete genome sequence of Herbaspirillum rubrisubalbicans DSM 11543.</title>
        <authorList>
            <person name="Chen M."/>
            <person name="An Q."/>
        </authorList>
    </citation>
    <scope>NUCLEOTIDE SEQUENCE [LARGE SCALE GENOMIC DNA]</scope>
    <source>
        <strain evidence="1 2">DSM 11543</strain>
    </source>
</reference>
<dbReference type="Gene3D" id="2.70.70.10">
    <property type="entry name" value="Glucose Permease (Domain IIA)"/>
    <property type="match status" value="1"/>
</dbReference>
<dbReference type="CDD" id="cd12797">
    <property type="entry name" value="M23_peptidase"/>
    <property type="match status" value="1"/>
</dbReference>
<dbReference type="AlphaFoldDB" id="A0AAD0UCC4"/>
<dbReference type="InterPro" id="IPR023346">
    <property type="entry name" value="Lysozyme-like_dom_sf"/>
</dbReference>
<dbReference type="PANTHER" id="PTHR21666:SF290">
    <property type="entry name" value="PEPTIDASE M23 DOMAIN PROTEIN"/>
    <property type="match status" value="1"/>
</dbReference>
<dbReference type="RefSeq" id="WP_123020487.1">
    <property type="nucleotide sequence ID" value="NZ_CP024996.1"/>
</dbReference>
<accession>A0AAD0UCC4</accession>
<dbReference type="GO" id="GO:0016301">
    <property type="term" value="F:kinase activity"/>
    <property type="evidence" value="ECO:0007669"/>
    <property type="project" value="UniProtKB-KW"/>
</dbReference>
<gene>
    <name evidence="1" type="ORF">RC54_21215</name>
</gene>
<dbReference type="Gene3D" id="1.10.530.10">
    <property type="match status" value="1"/>
</dbReference>
<dbReference type="SUPFAM" id="SSF53955">
    <property type="entry name" value="Lysozyme-like"/>
    <property type="match status" value="1"/>
</dbReference>
<evidence type="ECO:0000313" key="2">
    <source>
        <dbReference type="Proteomes" id="UP000269199"/>
    </source>
</evidence>
<protein>
    <submittedName>
        <fullName evidence="1">Hydroxyethylthiazole kinase</fullName>
    </submittedName>
</protein>
<dbReference type="EMBL" id="CP024996">
    <property type="protein sequence ID" value="AYR26176.1"/>
    <property type="molecule type" value="Genomic_DNA"/>
</dbReference>
<keyword evidence="1" id="KW-0808">Transferase</keyword>
<sequence>MLISPPFLPPRLAEDDDAYLETAMRSPEHGNFPVSHKLSWHGGLHLEAPARDKGREPVRAIADGIVAYVRQPTARPATAAEDEQHVLGYMGWTDDGCVIMRHDSTIGAQNDKETQVRFYSIYMHLQTIRGVKAGQTIYRKAELGSAGSFEGHANILHFEIICDDDNLKRLIGRNTGDLNITANGRTDAVFGEIYFRLPADTRLYPRRPPLTEKSGSNETVLNESLFVGVRFGGGNAYVSTYRADGTRVGATLTESDAEYELYRQAEKVVQAYRAARASQVPAHSAVYELLRFGRILGPDRLTPGDTPHWRQIATANGQGWVNLNATGVFKYSDADAPHWAGWQLLMDYDDQDSRCDIDALRKMLDEDGDGITTRSEAENRLKDAEVQRTMRGMVCKFPTEWQRSGIAERWNWLTQEGPDRETSATPSLNDSTYLSQADFPEFQRHVEALAFWELAALDDIGAVHWHFHPRKFIEHFRKCGWLSIEEMKRIYADKESTYKDVGQSGDTVKEKFRLSLNLVFRKYLLNKPLRMAHFFGQAAQESYFFMLTREAAIGVAKAIKENHISVQGEEDGYLQITAINRDQLLYFAESGNNGYYEGRVDLGNTDPGDGMKFRGRGMKQLTGRYNYSEYWVFRGWLDRSSYDAGWFNNKGRGPVINNPQIVADVPYNAVDTAGFYCSKTVIIKAADGGATTQASAAVSRLVNPYERPPRSTRATQTISSYLILGDEI</sequence>
<evidence type="ECO:0000313" key="1">
    <source>
        <dbReference type="EMBL" id="AYR26176.1"/>
    </source>
</evidence>